<evidence type="ECO:0000256" key="2">
    <source>
        <dbReference type="ARBA" id="ARBA00022679"/>
    </source>
</evidence>
<dbReference type="Pfam" id="PF00535">
    <property type="entry name" value="Glycos_transf_2"/>
    <property type="match status" value="1"/>
</dbReference>
<dbReference type="PANTHER" id="PTHR22916">
    <property type="entry name" value="GLYCOSYLTRANSFERASE"/>
    <property type="match status" value="1"/>
</dbReference>
<accession>A0A6N7WQR4</accession>
<dbReference type="OrthoDB" id="396512at2"/>
<keyword evidence="1" id="KW-0328">Glycosyltransferase</keyword>
<evidence type="ECO:0000259" key="3">
    <source>
        <dbReference type="Pfam" id="PF00535"/>
    </source>
</evidence>
<reference evidence="5 7" key="2">
    <citation type="submission" date="2022-12" db="EMBL/GenBank/DDBJ databases">
        <title>Streptococcus alactolyticus LGM, complete genome.</title>
        <authorList>
            <person name="Liu Z."/>
            <person name="Mu C."/>
            <person name="Zhu W."/>
        </authorList>
    </citation>
    <scope>NUCLEOTIDE SEQUENCE [LARGE SCALE GENOMIC DNA]</scope>
    <source>
        <strain evidence="5 7">LGM</strain>
    </source>
</reference>
<evidence type="ECO:0000313" key="7">
    <source>
        <dbReference type="Proteomes" id="UP001212085"/>
    </source>
</evidence>
<dbReference type="EMBL" id="CP114883">
    <property type="protein sequence ID" value="WBB07122.1"/>
    <property type="molecule type" value="Genomic_DNA"/>
</dbReference>
<dbReference type="InterPro" id="IPR029044">
    <property type="entry name" value="Nucleotide-diphossugar_trans"/>
</dbReference>
<dbReference type="RefSeq" id="WP_154455362.1">
    <property type="nucleotide sequence ID" value="NZ_CP114883.1"/>
</dbReference>
<protein>
    <submittedName>
        <fullName evidence="4">Glycosyltransferase family 2 protein</fullName>
    </submittedName>
    <submittedName>
        <fullName evidence="5">Glycosyltransferase family A protein</fullName>
    </submittedName>
</protein>
<dbReference type="GO" id="GO:0016757">
    <property type="term" value="F:glycosyltransferase activity"/>
    <property type="evidence" value="ECO:0007669"/>
    <property type="project" value="UniProtKB-KW"/>
</dbReference>
<gene>
    <name evidence="4" type="ORF">FYJ82_07715</name>
    <name evidence="5" type="ORF">O6R09_04165</name>
</gene>
<dbReference type="InterPro" id="IPR001173">
    <property type="entry name" value="Glyco_trans_2-like"/>
</dbReference>
<dbReference type="CDD" id="cd00761">
    <property type="entry name" value="Glyco_tranf_GTA_type"/>
    <property type="match status" value="1"/>
</dbReference>
<dbReference type="Proteomes" id="UP001212085">
    <property type="component" value="Chromosome"/>
</dbReference>
<evidence type="ECO:0000313" key="5">
    <source>
        <dbReference type="EMBL" id="WBB07122.1"/>
    </source>
</evidence>
<organism evidence="4 6">
    <name type="scientific">Streptococcus alactolyticus</name>
    <dbReference type="NCBI Taxonomy" id="29389"/>
    <lineage>
        <taxon>Bacteria</taxon>
        <taxon>Bacillati</taxon>
        <taxon>Bacillota</taxon>
        <taxon>Bacilli</taxon>
        <taxon>Lactobacillales</taxon>
        <taxon>Streptococcaceae</taxon>
        <taxon>Streptococcus</taxon>
    </lineage>
</organism>
<keyword evidence="2 4" id="KW-0808">Transferase</keyword>
<dbReference type="AlphaFoldDB" id="A0A6N7WQR4"/>
<sequence length="389" mass="45648">MDELVSVMVIYRIFAYCKVIARNILKYIKRFEYHLIVKKKNSNYIPMPHEINTRQKLEEFCKFPKGKIDACNEMGDFYDLSIIVPAYNVEQYIEKCVESILNQKTKYEFELIIVNDGSTDNTFSIIQQYKNRKNVVIINQENGGHSAARNSALKHINGKYLMFVDSDDYILPGAIDALLDKAIQNNADMVEGSAFSFYDNGKISRFFRHRNSLNSVSPIDTFYGYPWGKVIKSILFSDIKFPDGFWFEDTLFVMILYPKATNSYTIKKEVYAYRVNMSGITQTAKKKFRSIDSLWITEYLMGEQKKRNLLSESTYNQFFDQIAMNDARVRQLGNDVRKMVYEESVGLYQLYYKDCFFSIHSEKAKKLYNYIIAFNEEMALTLLENWNYL</sequence>
<feature type="domain" description="Glycosyltransferase 2-like" evidence="3">
    <location>
        <begin position="81"/>
        <end position="206"/>
    </location>
</feature>
<dbReference type="Gene3D" id="3.90.550.10">
    <property type="entry name" value="Spore Coat Polysaccharide Biosynthesis Protein SpsA, Chain A"/>
    <property type="match status" value="1"/>
</dbReference>
<evidence type="ECO:0000256" key="1">
    <source>
        <dbReference type="ARBA" id="ARBA00022676"/>
    </source>
</evidence>
<reference evidence="4 6" key="1">
    <citation type="submission" date="2019-08" db="EMBL/GenBank/DDBJ databases">
        <title>In-depth cultivation of the pig gut microbiome towards novel bacterial diversity and tailored functional studies.</title>
        <authorList>
            <person name="Wylensek D."/>
            <person name="Hitch T.C.A."/>
            <person name="Clavel T."/>
        </authorList>
    </citation>
    <scope>NUCLEOTIDE SEQUENCE [LARGE SCALE GENOMIC DNA]</scope>
    <source>
        <strain evidence="4 6">BL-178-WT-3A</strain>
    </source>
</reference>
<dbReference type="PANTHER" id="PTHR22916:SF51">
    <property type="entry name" value="GLYCOSYLTRANSFERASE EPSH-RELATED"/>
    <property type="match status" value="1"/>
</dbReference>
<evidence type="ECO:0000313" key="4">
    <source>
        <dbReference type="EMBL" id="MST54260.1"/>
    </source>
</evidence>
<name>A0A6N7WQR4_STRAY</name>
<keyword evidence="7" id="KW-1185">Reference proteome</keyword>
<evidence type="ECO:0000313" key="6">
    <source>
        <dbReference type="Proteomes" id="UP000471052"/>
    </source>
</evidence>
<dbReference type="Proteomes" id="UP000471052">
    <property type="component" value="Unassembled WGS sequence"/>
</dbReference>
<dbReference type="EMBL" id="VUNP01000037">
    <property type="protein sequence ID" value="MST54260.1"/>
    <property type="molecule type" value="Genomic_DNA"/>
</dbReference>
<proteinExistence type="predicted"/>
<dbReference type="SUPFAM" id="SSF53448">
    <property type="entry name" value="Nucleotide-diphospho-sugar transferases"/>
    <property type="match status" value="1"/>
</dbReference>